<dbReference type="GO" id="GO:0006004">
    <property type="term" value="P:fucose metabolic process"/>
    <property type="evidence" value="ECO:0007669"/>
    <property type="project" value="TreeGrafter"/>
</dbReference>
<feature type="domain" description="F5/8 type C" evidence="7">
    <location>
        <begin position="547"/>
        <end position="704"/>
    </location>
</feature>
<dbReference type="RefSeq" id="WP_004297616.1">
    <property type="nucleotide sequence ID" value="NZ_DS264569.1"/>
</dbReference>
<dbReference type="InterPro" id="IPR057739">
    <property type="entry name" value="Glyco_hydro_29_N"/>
</dbReference>
<reference evidence="8 9" key="1">
    <citation type="submission" date="2007-03" db="EMBL/GenBank/DDBJ databases">
        <authorList>
            <person name="Fulton L."/>
            <person name="Clifton S."/>
            <person name="Fulton B."/>
            <person name="Xu J."/>
            <person name="Minx P."/>
            <person name="Pepin K.H."/>
            <person name="Johnson M."/>
            <person name="Thiruvilangam P."/>
            <person name="Bhonagiri V."/>
            <person name="Nash W.E."/>
            <person name="Mardis E.R."/>
            <person name="Wilson R.K."/>
        </authorList>
    </citation>
    <scope>NUCLEOTIDE SEQUENCE [LARGE SCALE GENOMIC DNA]</scope>
    <source>
        <strain evidence="9">ATCC 8483 / DSM 1896 / JCM 5824 / BCRC 10623 / CCUG 4943 / NCTC 11153</strain>
    </source>
</reference>
<dbReference type="FunFam" id="3.20.20.80:FF:000052">
    <property type="entry name" value="Putative alpha-L-fucosidase 1"/>
    <property type="match status" value="1"/>
</dbReference>
<evidence type="ECO:0000259" key="7">
    <source>
        <dbReference type="PROSITE" id="PS50022"/>
    </source>
</evidence>
<dbReference type="AlphaFoldDB" id="A0AAN3AD38"/>
<organism evidence="8 9">
    <name type="scientific">Bacteroides ovatus (strain ATCC 8483 / DSM 1896 / JCM 5824 / BCRC 10623 / CCUG 4943 / NCTC 11153)</name>
    <dbReference type="NCBI Taxonomy" id="411476"/>
    <lineage>
        <taxon>Bacteria</taxon>
        <taxon>Pseudomonadati</taxon>
        <taxon>Bacteroidota</taxon>
        <taxon>Bacteroidia</taxon>
        <taxon>Bacteroidales</taxon>
        <taxon>Bacteroidaceae</taxon>
        <taxon>Bacteroides</taxon>
    </lineage>
</organism>
<accession>A0AAN3AD38</accession>
<dbReference type="Pfam" id="PF13290">
    <property type="entry name" value="CHB_HEX_C_1"/>
    <property type="match status" value="1"/>
</dbReference>
<dbReference type="GO" id="GO:0016139">
    <property type="term" value="P:glycoside catabolic process"/>
    <property type="evidence" value="ECO:0007669"/>
    <property type="project" value="TreeGrafter"/>
</dbReference>
<keyword evidence="4" id="KW-0378">Hydrolase</keyword>
<feature type="chain" id="PRO_5042951830" description="alpha-L-fucosidase" evidence="6">
    <location>
        <begin position="25"/>
        <end position="704"/>
    </location>
</feature>
<dbReference type="GeneID" id="29455985"/>
<dbReference type="SUPFAM" id="SSF51445">
    <property type="entry name" value="(Trans)glycosidases"/>
    <property type="match status" value="1"/>
</dbReference>
<evidence type="ECO:0000256" key="3">
    <source>
        <dbReference type="ARBA" id="ARBA00022729"/>
    </source>
</evidence>
<evidence type="ECO:0000313" key="8">
    <source>
        <dbReference type="EMBL" id="EDO14243.1"/>
    </source>
</evidence>
<evidence type="ECO:0000313" key="9">
    <source>
        <dbReference type="Proteomes" id="UP000005475"/>
    </source>
</evidence>
<dbReference type="SUPFAM" id="SSF49785">
    <property type="entry name" value="Galactose-binding domain-like"/>
    <property type="match status" value="2"/>
</dbReference>
<dbReference type="Pfam" id="PF01120">
    <property type="entry name" value="Alpha_L_fucos"/>
    <property type="match status" value="1"/>
</dbReference>
<dbReference type="PROSITE" id="PS50022">
    <property type="entry name" value="FA58C_3"/>
    <property type="match status" value="2"/>
</dbReference>
<keyword evidence="3 6" id="KW-0732">Signal</keyword>
<comment type="caution">
    <text evidence="8">The sequence shown here is derived from an EMBL/GenBank/DDBJ whole genome shotgun (WGS) entry which is preliminary data.</text>
</comment>
<feature type="domain" description="F5/8 type C" evidence="7">
    <location>
        <begin position="343"/>
        <end position="493"/>
    </location>
</feature>
<dbReference type="SMART" id="SM00812">
    <property type="entry name" value="Alpha_L_fucos"/>
    <property type="match status" value="1"/>
</dbReference>
<sequence>MIRRKVFLLTAIAMMAIASGSVYAQSGLEAVGPVPNTMQLEWQRMEQYAFIHFSINTYTDQEWGDGSNDPKLFNPTELDCRQWARVCKESGLKGVILTAKHHDGFCLWPSKYTEYSVKNSPWREGRGDLVRELSDACREFGLKFGVYLSPWDRNRADYGRPSYVEYFRNQLTELLTNYGDVFEVWFDGANGGWGYYGGARENRVIDRATYYDWPGTIELIRKLQPNAIIWNEAGPDIRWCGNEGGSIGETNWSRFDAHEFVPGTADTDVLRFGREMGTDWVPGEVNVSIRPGWFYHTYEDSKVKSLSQLLNIYYNSVGRNATWLLNFPIDRRGLIHENDVKAMKELKVTLDQTFADNLARKTKATADSELSSKYSAAKAIDGKADTYWTAADGKKPVAITLKFKRPTTVNRLLIQEYIQLGQRVKSFKVEALVSNAAVDGHLPKQEWKELARETTIGYKRILRFGTVKADALRISIDDSDGTPLLSNVELYNAPQILHAPAVTRGKDGEVVIIPSDHESAVFYTLDGTVPTRSSRRYTGPVPTEGRVSVKAISVDETTGRESAISAESFDISHKKWAVISADRNAVWAIDGNHGSNWHQRGAMPADLTIDLGEKVEMRGFRYLPDQSALFASGFITFYEFYVSDNGSNWRKVTEGEFSNIRNNPAAWHTVEFAPVKARYVRLRAKANSSNDNVAGYSEFDIITN</sequence>
<feature type="signal peptide" evidence="6">
    <location>
        <begin position="1"/>
        <end position="24"/>
    </location>
</feature>
<dbReference type="Proteomes" id="UP000005475">
    <property type="component" value="Unassembled WGS sequence"/>
</dbReference>
<evidence type="ECO:0000256" key="2">
    <source>
        <dbReference type="ARBA" id="ARBA00012662"/>
    </source>
</evidence>
<dbReference type="Gene3D" id="2.60.120.260">
    <property type="entry name" value="Galactose-binding domain-like"/>
    <property type="match status" value="2"/>
</dbReference>
<dbReference type="InterPro" id="IPR008979">
    <property type="entry name" value="Galactose-bd-like_sf"/>
</dbReference>
<dbReference type="EMBL" id="AAXF02000021">
    <property type="protein sequence ID" value="EDO14243.1"/>
    <property type="molecule type" value="Genomic_DNA"/>
</dbReference>
<evidence type="ECO:0000256" key="4">
    <source>
        <dbReference type="ARBA" id="ARBA00022801"/>
    </source>
</evidence>
<dbReference type="GO" id="GO:0005764">
    <property type="term" value="C:lysosome"/>
    <property type="evidence" value="ECO:0007669"/>
    <property type="project" value="TreeGrafter"/>
</dbReference>
<dbReference type="InterPro" id="IPR017853">
    <property type="entry name" value="GH"/>
</dbReference>
<dbReference type="InterPro" id="IPR000933">
    <property type="entry name" value="Glyco_hydro_29"/>
</dbReference>
<proteinExistence type="inferred from homology"/>
<keyword evidence="5" id="KW-0326">Glycosidase</keyword>
<comment type="similarity">
    <text evidence="1">Belongs to the glycosyl hydrolase 29 family.</text>
</comment>
<dbReference type="PANTHER" id="PTHR10030:SF37">
    <property type="entry name" value="ALPHA-L-FUCOSIDASE-RELATED"/>
    <property type="match status" value="1"/>
</dbReference>
<evidence type="ECO:0000256" key="6">
    <source>
        <dbReference type="SAM" id="SignalP"/>
    </source>
</evidence>
<evidence type="ECO:0000256" key="5">
    <source>
        <dbReference type="ARBA" id="ARBA00023295"/>
    </source>
</evidence>
<dbReference type="GO" id="GO:0004560">
    <property type="term" value="F:alpha-L-fucosidase activity"/>
    <property type="evidence" value="ECO:0007669"/>
    <property type="project" value="InterPro"/>
</dbReference>
<dbReference type="EC" id="3.2.1.51" evidence="2"/>
<dbReference type="Gene3D" id="3.20.20.80">
    <property type="entry name" value="Glycosidases"/>
    <property type="match status" value="1"/>
</dbReference>
<dbReference type="InterPro" id="IPR059177">
    <property type="entry name" value="GH29D-like_dom"/>
</dbReference>
<evidence type="ECO:0000256" key="1">
    <source>
        <dbReference type="ARBA" id="ARBA00007951"/>
    </source>
</evidence>
<name>A0AAN3AD38_BACO1</name>
<protein>
    <recommendedName>
        <fullName evidence="2">alpha-L-fucosidase</fullName>
        <ecNumber evidence="2">3.2.1.51</ecNumber>
    </recommendedName>
</protein>
<reference evidence="9" key="2">
    <citation type="submission" date="2007-04" db="EMBL/GenBank/DDBJ databases">
        <title>Draft genome sequence of Bacteroides ovatus (ATCC 8483).</title>
        <authorList>
            <person name="Sudarsanam P."/>
            <person name="Ley R."/>
            <person name="Guruge J."/>
            <person name="Turnbaugh P.J."/>
            <person name="Mahowald M."/>
            <person name="Liep D."/>
            <person name="Gordon J."/>
        </authorList>
    </citation>
    <scope>NUCLEOTIDE SEQUENCE [LARGE SCALE GENOMIC DNA]</scope>
    <source>
        <strain evidence="9">ATCC 8483 / DSM 1896 / JCM 5824 / BCRC 10623 / CCUG 4943 / NCTC 11153</strain>
    </source>
</reference>
<dbReference type="InterPro" id="IPR000421">
    <property type="entry name" value="FA58C"/>
</dbReference>
<dbReference type="PANTHER" id="PTHR10030">
    <property type="entry name" value="ALPHA-L-FUCOSIDASE"/>
    <property type="match status" value="1"/>
</dbReference>
<dbReference type="Pfam" id="PF00754">
    <property type="entry name" value="F5_F8_type_C"/>
    <property type="match status" value="2"/>
</dbReference>
<gene>
    <name evidence="8" type="ORF">BACOVA_00054</name>
</gene>